<comment type="caution">
    <text evidence="1">The sequence shown here is derived from an EMBL/GenBank/DDBJ whole genome shotgun (WGS) entry which is preliminary data.</text>
</comment>
<organism evidence="1 2">
    <name type="scientific">Punica granatum</name>
    <name type="common">Pomegranate</name>
    <dbReference type="NCBI Taxonomy" id="22663"/>
    <lineage>
        <taxon>Eukaryota</taxon>
        <taxon>Viridiplantae</taxon>
        <taxon>Streptophyta</taxon>
        <taxon>Embryophyta</taxon>
        <taxon>Tracheophyta</taxon>
        <taxon>Spermatophyta</taxon>
        <taxon>Magnoliopsida</taxon>
        <taxon>eudicotyledons</taxon>
        <taxon>Gunneridae</taxon>
        <taxon>Pentapetalae</taxon>
        <taxon>rosids</taxon>
        <taxon>malvids</taxon>
        <taxon>Myrtales</taxon>
        <taxon>Lythraceae</taxon>
        <taxon>Punica</taxon>
    </lineage>
</organism>
<protein>
    <submittedName>
        <fullName evidence="1">Uncharacterized protein</fullName>
    </submittedName>
</protein>
<reference evidence="1 2" key="1">
    <citation type="submission" date="2017-11" db="EMBL/GenBank/DDBJ databases">
        <title>De-novo sequencing of pomegranate (Punica granatum L.) genome.</title>
        <authorList>
            <person name="Akparov Z."/>
            <person name="Amiraslanov A."/>
            <person name="Hajiyeva S."/>
            <person name="Abbasov M."/>
            <person name="Kaur K."/>
            <person name="Hamwieh A."/>
            <person name="Solovyev V."/>
            <person name="Salamov A."/>
            <person name="Braich B."/>
            <person name="Kosarev P."/>
            <person name="Mahmoud A."/>
            <person name="Hajiyev E."/>
            <person name="Babayeva S."/>
            <person name="Izzatullayeva V."/>
            <person name="Mammadov A."/>
            <person name="Mammadov A."/>
            <person name="Sharifova S."/>
            <person name="Ojaghi J."/>
            <person name="Eynullazada K."/>
            <person name="Bayramov B."/>
            <person name="Abdulazimova A."/>
            <person name="Shahmuradov I."/>
        </authorList>
    </citation>
    <scope>NUCLEOTIDE SEQUENCE [LARGE SCALE GENOMIC DNA]</scope>
    <source>
        <strain evidence="2">cv. AG2017</strain>
        <tissue evidence="1">Leaf</tissue>
    </source>
</reference>
<proteinExistence type="predicted"/>
<dbReference type="Proteomes" id="UP000233551">
    <property type="component" value="Unassembled WGS sequence"/>
</dbReference>
<evidence type="ECO:0000313" key="1">
    <source>
        <dbReference type="EMBL" id="PKI66968.1"/>
    </source>
</evidence>
<dbReference type="EMBL" id="PGOL01000650">
    <property type="protein sequence ID" value="PKI66968.1"/>
    <property type="molecule type" value="Genomic_DNA"/>
</dbReference>
<gene>
    <name evidence="1" type="ORF">CRG98_012633</name>
</gene>
<evidence type="ECO:0000313" key="2">
    <source>
        <dbReference type="Proteomes" id="UP000233551"/>
    </source>
</evidence>
<name>A0A2I0KEN6_PUNGR</name>
<accession>A0A2I0KEN6</accession>
<dbReference type="AlphaFoldDB" id="A0A2I0KEN6"/>
<keyword evidence="2" id="KW-1185">Reference proteome</keyword>
<sequence>MDYAMRSGFISQALEVLGIGWHGFRALTVHQKGLWPRFFAKMGPFSGSGSTRETKKNSEKQSETCSLVLVVLGKCGREVRKAVKLDSKYWTRSPESSKSRRCYAVGTRWLVSIAICRTIKNLLDNGIRGPDARPLGLLLALHGHIETFSKAPKRLYRLFDAPLNLGPFSSGVLCDRRSRSCIVAPVEALLKPNVSCLGTCRCMLSVMGLCSGEDPICPGVSLDLGGDARVEVEWFVRLSLSSASWRGDHFPIGDVTVLVTFAAVGQGHALFVGAVACDLLRREGWDSVGEFALPEEVGRPLGHGSPCRGGKVKIAGGLPAKERKVNAHGLVQITRYIALEIEKTQVARKPTPWTVVGVGLKACMEA</sequence>